<dbReference type="Proteomes" id="UP000234462">
    <property type="component" value="Unassembled WGS sequence"/>
</dbReference>
<dbReference type="Pfam" id="PF10739">
    <property type="entry name" value="DUF2550"/>
    <property type="match status" value="1"/>
</dbReference>
<organism evidence="2 3">
    <name type="scientific">Brevibacterium jeotgali</name>
    <dbReference type="NCBI Taxonomy" id="1262550"/>
    <lineage>
        <taxon>Bacteria</taxon>
        <taxon>Bacillati</taxon>
        <taxon>Actinomycetota</taxon>
        <taxon>Actinomycetes</taxon>
        <taxon>Micrococcales</taxon>
        <taxon>Brevibacteriaceae</taxon>
        <taxon>Brevibacterium</taxon>
    </lineage>
</organism>
<dbReference type="EMBL" id="FXZM01000012">
    <property type="protein sequence ID" value="SMY12778.1"/>
    <property type="molecule type" value="Genomic_DNA"/>
</dbReference>
<keyword evidence="1" id="KW-1133">Transmembrane helix</keyword>
<sequence>MLASVLLIILLSSVGAAVVIVVLFTVRRRSLTRAAGAFDCSFEPLEKPGVWRLGVAVFGVSALDWYPVFSLRPHPSFILPRADLEIVERGSPADGEEYSLLPDAQVIVCRYDVHRGSPKTIRLALDGEALSGFSSWLESAPPGANHTMGRFT</sequence>
<gene>
    <name evidence="2" type="ORF">BJEO58_02382</name>
</gene>
<feature type="transmembrane region" description="Helical" evidence="1">
    <location>
        <begin position="6"/>
        <end position="26"/>
    </location>
</feature>
<protein>
    <recommendedName>
        <fullName evidence="4">DUF2550 domain-containing protein</fullName>
    </recommendedName>
</protein>
<keyword evidence="3" id="KW-1185">Reference proteome</keyword>
<name>A0A2H1L7A2_9MICO</name>
<evidence type="ECO:0000256" key="1">
    <source>
        <dbReference type="SAM" id="Phobius"/>
    </source>
</evidence>
<evidence type="ECO:0000313" key="3">
    <source>
        <dbReference type="Proteomes" id="UP000234462"/>
    </source>
</evidence>
<reference evidence="3" key="1">
    <citation type="submission" date="2017-03" db="EMBL/GenBank/DDBJ databases">
        <authorList>
            <person name="Monnet C."/>
        </authorList>
    </citation>
    <scope>NUCLEOTIDE SEQUENCE [LARGE SCALE GENOMIC DNA]</scope>
    <source>
        <strain evidence="3">SJ5-8</strain>
    </source>
</reference>
<dbReference type="OrthoDB" id="4793422at2"/>
<proteinExistence type="predicted"/>
<keyword evidence="1" id="KW-0812">Transmembrane</keyword>
<dbReference type="InterPro" id="IPR019675">
    <property type="entry name" value="DUF2550"/>
</dbReference>
<evidence type="ECO:0008006" key="4">
    <source>
        <dbReference type="Google" id="ProtNLM"/>
    </source>
</evidence>
<dbReference type="AlphaFoldDB" id="A0A2H1L7A2"/>
<evidence type="ECO:0000313" key="2">
    <source>
        <dbReference type="EMBL" id="SMY12778.1"/>
    </source>
</evidence>
<keyword evidence="1" id="KW-0472">Membrane</keyword>
<accession>A0A2H1L7A2</accession>
<dbReference type="RefSeq" id="WP_101589705.1">
    <property type="nucleotide sequence ID" value="NZ_FXZM01000012.1"/>
</dbReference>